<evidence type="ECO:0000313" key="3">
    <source>
        <dbReference type="EMBL" id="VDM02156.1"/>
    </source>
</evidence>
<dbReference type="AlphaFoldDB" id="A0A3P7D6H9"/>
<evidence type="ECO:0000259" key="2">
    <source>
        <dbReference type="PROSITE" id="PS50157"/>
    </source>
</evidence>
<keyword evidence="1" id="KW-0862">Zinc</keyword>
<dbReference type="EMBL" id="UYSU01040269">
    <property type="protein sequence ID" value="VDM02156.1"/>
    <property type="molecule type" value="Genomic_DNA"/>
</dbReference>
<keyword evidence="4" id="KW-1185">Reference proteome</keyword>
<dbReference type="InterPro" id="IPR036236">
    <property type="entry name" value="Znf_C2H2_sf"/>
</dbReference>
<sequence>MSHNTRIDDEVAQRISKANQAFGWLQASVWNRHDSPTLTPGINSITPTIIETTSFYSSPVIPTIATTIAFTFTTTTAMSDGDALLNCPQSDHTFTSRIGLVGHLQIRRTETGDSVPGAPTHSRDRCFHCPHCPSAFTHRMGLFGHMRIHNSGTHRNADNTDSPRTP</sequence>
<proteinExistence type="predicted"/>
<evidence type="ECO:0000313" key="4">
    <source>
        <dbReference type="Proteomes" id="UP000275846"/>
    </source>
</evidence>
<gene>
    <name evidence="3" type="ORF">SSLN_LOCUS15770</name>
</gene>
<evidence type="ECO:0000256" key="1">
    <source>
        <dbReference type="PROSITE-ProRule" id="PRU00042"/>
    </source>
</evidence>
<dbReference type="SUPFAM" id="SSF57667">
    <property type="entry name" value="beta-beta-alpha zinc fingers"/>
    <property type="match status" value="1"/>
</dbReference>
<dbReference type="PROSITE" id="PS00028">
    <property type="entry name" value="ZINC_FINGER_C2H2_1"/>
    <property type="match status" value="1"/>
</dbReference>
<keyword evidence="1" id="KW-0479">Metal-binding</keyword>
<feature type="domain" description="C2H2-type" evidence="2">
    <location>
        <begin position="127"/>
        <end position="154"/>
    </location>
</feature>
<protein>
    <recommendedName>
        <fullName evidence="2">C2H2-type domain-containing protein</fullName>
    </recommendedName>
</protein>
<accession>A0A3P7D6H9</accession>
<organism evidence="3 4">
    <name type="scientific">Schistocephalus solidus</name>
    <name type="common">Tapeworm</name>
    <dbReference type="NCBI Taxonomy" id="70667"/>
    <lineage>
        <taxon>Eukaryota</taxon>
        <taxon>Metazoa</taxon>
        <taxon>Spiralia</taxon>
        <taxon>Lophotrochozoa</taxon>
        <taxon>Platyhelminthes</taxon>
        <taxon>Cestoda</taxon>
        <taxon>Eucestoda</taxon>
        <taxon>Diphyllobothriidea</taxon>
        <taxon>Diphyllobothriidae</taxon>
        <taxon>Schistocephalus</taxon>
    </lineage>
</organism>
<name>A0A3P7D6H9_SCHSO</name>
<dbReference type="PROSITE" id="PS50157">
    <property type="entry name" value="ZINC_FINGER_C2H2_2"/>
    <property type="match status" value="1"/>
</dbReference>
<reference evidence="3 4" key="1">
    <citation type="submission" date="2018-11" db="EMBL/GenBank/DDBJ databases">
        <authorList>
            <consortium name="Pathogen Informatics"/>
        </authorList>
    </citation>
    <scope>NUCLEOTIDE SEQUENCE [LARGE SCALE GENOMIC DNA]</scope>
    <source>
        <strain evidence="3 4">NST_G2</strain>
    </source>
</reference>
<dbReference type="GO" id="GO:0008270">
    <property type="term" value="F:zinc ion binding"/>
    <property type="evidence" value="ECO:0007669"/>
    <property type="project" value="UniProtKB-KW"/>
</dbReference>
<dbReference type="Gene3D" id="3.30.160.60">
    <property type="entry name" value="Classic Zinc Finger"/>
    <property type="match status" value="1"/>
</dbReference>
<dbReference type="InterPro" id="IPR013087">
    <property type="entry name" value="Znf_C2H2_type"/>
</dbReference>
<dbReference type="Proteomes" id="UP000275846">
    <property type="component" value="Unassembled WGS sequence"/>
</dbReference>
<keyword evidence="1" id="KW-0863">Zinc-finger</keyword>